<dbReference type="Proteomes" id="UP000005203">
    <property type="component" value="Linkage group LG2"/>
</dbReference>
<keyword evidence="8 17" id="KW-0812">Transmembrane</keyword>
<dbReference type="EnsemblMetazoa" id="XM_026438847">
    <property type="protein sequence ID" value="XP_026294632"/>
    <property type="gene ID" value="LOC550695"/>
</dbReference>
<keyword evidence="13 17" id="KW-0472">Membrane</keyword>
<reference evidence="20" key="1">
    <citation type="submission" date="2021-01" db="UniProtKB">
        <authorList>
            <consortium name="EnsemblMetazoa"/>
        </authorList>
    </citation>
    <scope>IDENTIFICATION</scope>
    <source>
        <strain evidence="20">DH4</strain>
    </source>
</reference>
<dbReference type="AlphaFoldDB" id="A0A7M7KYL4"/>
<dbReference type="OrthoDB" id="240216at2759"/>
<accession>A0A8B8GSH4</accession>
<dbReference type="GeneID" id="550695"/>
<dbReference type="PROSITE" id="PS00439">
    <property type="entry name" value="ACYLTRANSF_C_1"/>
    <property type="match status" value="1"/>
</dbReference>
<dbReference type="FunFam" id="3.30.559.10:FF:000042">
    <property type="entry name" value="Carnitine Palmitoyl Transferase"/>
    <property type="match status" value="1"/>
</dbReference>
<dbReference type="Pfam" id="PF16484">
    <property type="entry name" value="CPT_N"/>
    <property type="match status" value="1"/>
</dbReference>
<dbReference type="Gene3D" id="6.10.250.1760">
    <property type="match status" value="1"/>
</dbReference>
<protein>
    <recommendedName>
        <fullName evidence="5">carnitine O-palmitoyltransferase</fullName>
        <ecNumber evidence="5">2.3.1.21</ecNumber>
    </recommendedName>
</protein>
<evidence type="ECO:0000256" key="5">
    <source>
        <dbReference type="ARBA" id="ARBA00013243"/>
    </source>
</evidence>
<sequence>MAEAHSAVAFSFSITHEGWDVNFDREVLHLVWQSGIRSWKKRFFRFVNNLRSGVYPASLESLWFTIAVVTAIHFAGFKVPYDLVGKTAPYLSASSVLAHLAGSFIIGLLLWLMVIYVIRYTFKLLLMYKGWMYESREKGCNASRITKTWTTLVKLFFGWHKPMLYSFQGSLPRLPLPSVVDTMKRYLRSVRPLLDDENYARMETLANEFQKGIGVKLQRYLILKSWWATNYVSDWWEEYVYLRGRSPIMVNSNFYGIDAILMYPTNIQVARAASVIYSCLQYRRLIERQELEPILIQGLVPLCSWQYERVFNTTRIPGRETDKIVHYQDSKHIVVYHKGKYFKVPIYHKNRILQPSEIEIQMQQILNDKSLPSDGEEKLAALTASERTAWAIAREEFFSKGMNKASLDLIEKAAFIVVLDDIPYIYDPENPDKLDEYGRILLHGKGYDRWFDKSFTLCIGNNGRIGFNAEHSWADAAVMSHLWEFVICQEVNNRKADAPIMGSLWEYVIAKDMEMGYKEDGYNKGEPEFIPPSPVRLQWDLTPNCIAAIEESNQVAQNLLNDVELRIYVHNAYGKGFMKINSMSPDAYIQMALQLAYFRDAGKFNLTYEASMTRLFREGRTETVRPCTIESTNWVKAMENKDANIEIKYKLLMTAAKQHQKGYQDAMCGKGIDRHLFCLYVVSKYLEVDSPFLKEVLSEPWKLSTSQTPHGQTSLINLKKYPNCISAGGGFGPVADDGYGVSYIIAGEDLIFFHISCKRSSPQTNAARFAKQIEKALADMKILFLERKKLQEQKNGSL</sequence>
<feature type="transmembrane region" description="Helical" evidence="17">
    <location>
        <begin position="54"/>
        <end position="76"/>
    </location>
</feature>
<dbReference type="InterPro" id="IPR039551">
    <property type="entry name" value="Cho/carn_acyl_trans"/>
</dbReference>
<keyword evidence="21" id="KW-1185">Reference proteome</keyword>
<evidence type="ECO:0000256" key="16">
    <source>
        <dbReference type="PIRSR" id="PIRSR600542-1"/>
    </source>
</evidence>
<name>A0A7M7KYL4_APIME</name>
<dbReference type="PANTHER" id="PTHR22589:SF31">
    <property type="entry name" value="CARNITINE O-PALMITOYLTRANSFERASE"/>
    <property type="match status" value="1"/>
</dbReference>
<dbReference type="InterPro" id="IPR032476">
    <property type="entry name" value="CPT_N"/>
</dbReference>
<dbReference type="GO" id="GO:0006635">
    <property type="term" value="P:fatty acid beta-oxidation"/>
    <property type="evidence" value="ECO:0007669"/>
    <property type="project" value="UniProtKB-UniPathway"/>
</dbReference>
<dbReference type="FunFam" id="3.30.559.70:FF:000001">
    <property type="entry name" value="Carnitine O-palmitoyltransferase 1, liver isoform"/>
    <property type="match status" value="1"/>
</dbReference>
<keyword evidence="6" id="KW-0813">Transport</keyword>
<evidence type="ECO:0000256" key="1">
    <source>
        <dbReference type="ARBA" id="ARBA00004141"/>
    </source>
</evidence>
<evidence type="ECO:0000313" key="21">
    <source>
        <dbReference type="Proteomes" id="UP000005203"/>
    </source>
</evidence>
<keyword evidence="9" id="KW-0276">Fatty acid metabolism</keyword>
<evidence type="ECO:0000256" key="10">
    <source>
        <dbReference type="ARBA" id="ARBA00022989"/>
    </source>
</evidence>
<comment type="subcellular location">
    <subcellularLocation>
        <location evidence="1">Membrane</location>
        <topology evidence="1">Multi-pass membrane protein</topology>
    </subcellularLocation>
    <subcellularLocation>
        <location evidence="2">Mitochondrion membrane</location>
    </subcellularLocation>
</comment>
<dbReference type="GO" id="GO:0004095">
    <property type="term" value="F:carnitine O-palmitoyltransferase activity"/>
    <property type="evidence" value="ECO:0007669"/>
    <property type="project" value="UniProtKB-EC"/>
</dbReference>
<feature type="active site" description="Proton acceptor" evidence="16">
    <location>
        <position position="471"/>
    </location>
</feature>
<keyword evidence="12" id="KW-0496">Mitochondrion</keyword>
<dbReference type="Pfam" id="PF00755">
    <property type="entry name" value="Carn_acyltransf"/>
    <property type="match status" value="1"/>
</dbReference>
<comment type="similarity">
    <text evidence="4">Belongs to the carnitine/choline acetyltransferase family.</text>
</comment>
<evidence type="ECO:0000259" key="18">
    <source>
        <dbReference type="Pfam" id="PF00755"/>
    </source>
</evidence>
<dbReference type="Gene3D" id="3.30.559.10">
    <property type="entry name" value="Chloramphenicol acetyltransferase-like domain"/>
    <property type="match status" value="1"/>
</dbReference>
<dbReference type="CTD" id="36109"/>
<dbReference type="EC" id="2.3.1.21" evidence="5"/>
<keyword evidence="10 17" id="KW-1133">Transmembrane helix</keyword>
<dbReference type="InterPro" id="IPR023213">
    <property type="entry name" value="CAT-like_dom_sf"/>
</dbReference>
<keyword evidence="11" id="KW-0443">Lipid metabolism</keyword>
<gene>
    <name evidence="22" type="primary">LOC550695</name>
</gene>
<dbReference type="UniPathway" id="UPA00659"/>
<evidence type="ECO:0000256" key="14">
    <source>
        <dbReference type="ARBA" id="ARBA00023315"/>
    </source>
</evidence>
<evidence type="ECO:0000259" key="19">
    <source>
        <dbReference type="Pfam" id="PF16484"/>
    </source>
</evidence>
<evidence type="ECO:0000256" key="3">
    <source>
        <dbReference type="ARBA" id="ARBA00005005"/>
    </source>
</evidence>
<dbReference type="InterPro" id="IPR042231">
    <property type="entry name" value="Cho/carn_acyl_trans_2"/>
</dbReference>
<evidence type="ECO:0000256" key="4">
    <source>
        <dbReference type="ARBA" id="ARBA00005232"/>
    </source>
</evidence>
<dbReference type="PANTHER" id="PTHR22589">
    <property type="entry name" value="CARNITINE O-ACYLTRANSFERASE"/>
    <property type="match status" value="1"/>
</dbReference>
<comment type="pathway">
    <text evidence="3">Lipid metabolism; fatty acid beta-oxidation.</text>
</comment>
<evidence type="ECO:0000256" key="2">
    <source>
        <dbReference type="ARBA" id="ARBA00004325"/>
    </source>
</evidence>
<organism evidence="20">
    <name type="scientific">Apis mellifera</name>
    <name type="common">Honeybee</name>
    <dbReference type="NCBI Taxonomy" id="7460"/>
    <lineage>
        <taxon>Eukaryota</taxon>
        <taxon>Metazoa</taxon>
        <taxon>Ecdysozoa</taxon>
        <taxon>Arthropoda</taxon>
        <taxon>Hexapoda</taxon>
        <taxon>Insecta</taxon>
        <taxon>Pterygota</taxon>
        <taxon>Neoptera</taxon>
        <taxon>Endopterygota</taxon>
        <taxon>Hymenoptera</taxon>
        <taxon>Apocrita</taxon>
        <taxon>Aculeata</taxon>
        <taxon>Apoidea</taxon>
        <taxon>Anthophila</taxon>
        <taxon>Apidae</taxon>
        <taxon>Apis</taxon>
    </lineage>
</organism>
<comment type="catalytic activity">
    <reaction evidence="15">
        <text>(R)-carnitine + hexadecanoyl-CoA = O-hexadecanoyl-(R)-carnitine + CoA</text>
        <dbReference type="Rhea" id="RHEA:12661"/>
        <dbReference type="ChEBI" id="CHEBI:16347"/>
        <dbReference type="ChEBI" id="CHEBI:17490"/>
        <dbReference type="ChEBI" id="CHEBI:57287"/>
        <dbReference type="ChEBI" id="CHEBI:57379"/>
        <dbReference type="EC" id="2.3.1.21"/>
    </reaction>
    <physiologicalReaction direction="left-to-right" evidence="15">
        <dbReference type="Rhea" id="RHEA:12662"/>
    </physiologicalReaction>
</comment>
<evidence type="ECO:0000256" key="12">
    <source>
        <dbReference type="ARBA" id="ARBA00023128"/>
    </source>
</evidence>
<evidence type="ECO:0000256" key="11">
    <source>
        <dbReference type="ARBA" id="ARBA00023098"/>
    </source>
</evidence>
<evidence type="ECO:0000256" key="13">
    <source>
        <dbReference type="ARBA" id="ARBA00023136"/>
    </source>
</evidence>
<keyword evidence="14" id="KW-0012">Acyltransferase</keyword>
<reference evidence="22" key="2">
    <citation type="submission" date="2025-04" db="UniProtKB">
        <authorList>
            <consortium name="RefSeq"/>
        </authorList>
    </citation>
    <scope>IDENTIFICATION</scope>
    <source>
        <strain evidence="22">DH4</strain>
        <tissue evidence="22">Whole body</tissue>
    </source>
</reference>
<dbReference type="RefSeq" id="XP_026294632.1">
    <property type="nucleotide sequence ID" value="XM_026438847.1"/>
</dbReference>
<dbReference type="KEGG" id="ame:550695"/>
<dbReference type="InterPro" id="IPR000542">
    <property type="entry name" value="Carn_acyl_trans"/>
</dbReference>
<dbReference type="GO" id="GO:0009437">
    <property type="term" value="P:carnitine metabolic process"/>
    <property type="evidence" value="ECO:0007669"/>
    <property type="project" value="TreeGrafter"/>
</dbReference>
<dbReference type="GO" id="GO:0031966">
    <property type="term" value="C:mitochondrial membrane"/>
    <property type="evidence" value="ECO:0007669"/>
    <property type="project" value="UniProtKB-SubCell"/>
</dbReference>
<feature type="transmembrane region" description="Helical" evidence="17">
    <location>
        <begin position="96"/>
        <end position="118"/>
    </location>
</feature>
<evidence type="ECO:0000256" key="9">
    <source>
        <dbReference type="ARBA" id="ARBA00022832"/>
    </source>
</evidence>
<evidence type="ECO:0000256" key="15">
    <source>
        <dbReference type="ARBA" id="ARBA00048480"/>
    </source>
</evidence>
<evidence type="ECO:0000256" key="6">
    <source>
        <dbReference type="ARBA" id="ARBA00022448"/>
    </source>
</evidence>
<evidence type="ECO:0000313" key="20">
    <source>
        <dbReference type="EnsemblMetazoa" id="XP_026294632"/>
    </source>
</evidence>
<proteinExistence type="inferred from homology"/>
<feature type="domain" description="Choline/carnitine acyltransferase" evidence="18">
    <location>
        <begin position="174"/>
        <end position="775"/>
    </location>
</feature>
<feature type="domain" description="Carnitine O-palmitoyltransferase N-terminal" evidence="19">
    <location>
        <begin position="1"/>
        <end position="46"/>
    </location>
</feature>
<evidence type="ECO:0000256" key="8">
    <source>
        <dbReference type="ARBA" id="ARBA00022692"/>
    </source>
</evidence>
<dbReference type="Gene3D" id="3.30.559.70">
    <property type="entry name" value="Choline/Carnitine o-acyltransferase, domain 2"/>
    <property type="match status" value="1"/>
</dbReference>
<evidence type="ECO:0000313" key="22">
    <source>
        <dbReference type="RefSeq" id="XP_026294632.1"/>
    </source>
</evidence>
<accession>A0A7M7KYL4</accession>
<keyword evidence="7" id="KW-0808">Transferase</keyword>
<evidence type="ECO:0000256" key="7">
    <source>
        <dbReference type="ARBA" id="ARBA00022679"/>
    </source>
</evidence>
<dbReference type="SUPFAM" id="SSF52777">
    <property type="entry name" value="CoA-dependent acyltransferases"/>
    <property type="match status" value="2"/>
</dbReference>
<evidence type="ECO:0000256" key="17">
    <source>
        <dbReference type="SAM" id="Phobius"/>
    </source>
</evidence>